<evidence type="ECO:0000313" key="1">
    <source>
        <dbReference type="EMBL" id="CCI87699.1"/>
    </source>
</evidence>
<dbReference type="OrthoDB" id="2313070at2"/>
<dbReference type="EMBL" id="AYZO01000017">
    <property type="protein sequence ID" value="KRN11816.1"/>
    <property type="molecule type" value="Genomic_DNA"/>
</dbReference>
<gene>
    <name evidence="1" type="ORF">BN52_09870</name>
    <name evidence="2" type="ORF">FC38_GL000507</name>
</gene>
<evidence type="ECO:0008006" key="5">
    <source>
        <dbReference type="Google" id="ProtNLM"/>
    </source>
</evidence>
<dbReference type="Proteomes" id="UP000051521">
    <property type="component" value="Unassembled WGS sequence"/>
</dbReference>
<evidence type="ECO:0000313" key="3">
    <source>
        <dbReference type="Proteomes" id="UP000009326"/>
    </source>
</evidence>
<proteinExistence type="predicted"/>
<evidence type="ECO:0000313" key="2">
    <source>
        <dbReference type="EMBL" id="KRN11816.1"/>
    </source>
</evidence>
<dbReference type="RefSeq" id="WP_008473993.1">
    <property type="nucleotide sequence ID" value="NZ_AYZO01000017.1"/>
</dbReference>
<reference evidence="1 3" key="1">
    <citation type="submission" date="2012-06" db="EMBL/GenBank/DDBJ databases">
        <title>Draft genome sequence of Lactobacillus gigeriorum CRBIP 24.85T, isolated from chicken crop.</title>
        <authorList>
            <person name="Cousin S."/>
            <person name="Ma L."/>
            <person name="Creno S."/>
            <person name="Clermont D."/>
            <person name="Loux V."/>
            <person name="Bizet C."/>
            <person name="Bouchier C."/>
        </authorList>
    </citation>
    <scope>NUCLEOTIDE SEQUENCE [LARGE SCALE GENOMIC DNA]</scope>
    <source>
        <strain evidence="3">CRBIP 24.85T</strain>
        <strain evidence="1">Type strain: CRBIP 24.85</strain>
    </source>
</reference>
<dbReference type="Proteomes" id="UP000009326">
    <property type="component" value="Unassembled WGS sequence"/>
</dbReference>
<dbReference type="STRING" id="1423751.FC38_GL000507"/>
<protein>
    <recommendedName>
        <fullName evidence="5">AbrB family transcriptional regulator</fullName>
    </recommendedName>
</protein>
<organism evidence="1 3">
    <name type="scientific">Lactobacillus gigeriorum DSM 23908 = CRBIP 24.85</name>
    <dbReference type="NCBI Taxonomy" id="1423751"/>
    <lineage>
        <taxon>Bacteria</taxon>
        <taxon>Bacillati</taxon>
        <taxon>Bacillota</taxon>
        <taxon>Bacilli</taxon>
        <taxon>Lactobacillales</taxon>
        <taxon>Lactobacillaceae</taxon>
        <taxon>Lactobacillus</taxon>
    </lineage>
</organism>
<dbReference type="PATRIC" id="fig|1423751.3.peg.529"/>
<keyword evidence="4" id="KW-1185">Reference proteome</keyword>
<reference evidence="2 4" key="2">
    <citation type="journal article" date="2015" name="Genome Announc.">
        <title>Expanding the biotechnology potential of lactobacilli through comparative genomics of 213 strains and associated genera.</title>
        <authorList>
            <person name="Sun Z."/>
            <person name="Harris H.M."/>
            <person name="McCann A."/>
            <person name="Guo C."/>
            <person name="Argimon S."/>
            <person name="Zhang W."/>
            <person name="Yang X."/>
            <person name="Jeffery I.B."/>
            <person name="Cooney J.C."/>
            <person name="Kagawa T.F."/>
            <person name="Liu W."/>
            <person name="Song Y."/>
            <person name="Salvetti E."/>
            <person name="Wrobel A."/>
            <person name="Rasinkangas P."/>
            <person name="Parkhill J."/>
            <person name="Rea M.C."/>
            <person name="O'Sullivan O."/>
            <person name="Ritari J."/>
            <person name="Douillard F.P."/>
            <person name="Paul Ross R."/>
            <person name="Yang R."/>
            <person name="Briner A.E."/>
            <person name="Felis G.E."/>
            <person name="de Vos W.M."/>
            <person name="Barrangou R."/>
            <person name="Klaenhammer T.R."/>
            <person name="Caufield P.W."/>
            <person name="Cui Y."/>
            <person name="Zhang H."/>
            <person name="O'Toole P.W."/>
        </authorList>
    </citation>
    <scope>NUCLEOTIDE SEQUENCE [LARGE SCALE GENOMIC DNA]</scope>
    <source>
        <strain evidence="2 4">DSM 23908</strain>
    </source>
</reference>
<comment type="caution">
    <text evidence="1">The sequence shown here is derived from an EMBL/GenBank/DDBJ whole genome shotgun (WGS) entry which is preliminary data.</text>
</comment>
<sequence>MNTDEVLKDETRMFKSGNSWVFRVTSKDKKVLNADQNTVFKKIIEPNAGKIIFKKLEAVDPSLDKFMDDFYQERGDLMKELEEK</sequence>
<dbReference type="AlphaFoldDB" id="I7KQ28"/>
<evidence type="ECO:0000313" key="4">
    <source>
        <dbReference type="Proteomes" id="UP000051521"/>
    </source>
</evidence>
<dbReference type="EMBL" id="CAKC01000086">
    <property type="protein sequence ID" value="CCI87699.1"/>
    <property type="molecule type" value="Genomic_DNA"/>
</dbReference>
<accession>I7KQ28</accession>
<name>I7KQ28_9LACO</name>